<keyword evidence="8" id="KW-0408">Iron</keyword>
<keyword evidence="5 8" id="KW-0464">Manganese</keyword>
<evidence type="ECO:0000256" key="10">
    <source>
        <dbReference type="RuleBase" id="RU361152"/>
    </source>
</evidence>
<dbReference type="InterPro" id="IPR015955">
    <property type="entry name" value="Lactate_DH/Glyco_Ohase_4_C"/>
</dbReference>
<evidence type="ECO:0000259" key="12">
    <source>
        <dbReference type="Pfam" id="PF11975"/>
    </source>
</evidence>
<evidence type="ECO:0000256" key="3">
    <source>
        <dbReference type="ARBA" id="ARBA00022801"/>
    </source>
</evidence>
<keyword evidence="2 8" id="KW-0479">Metal-binding</keyword>
<evidence type="ECO:0000256" key="7">
    <source>
        <dbReference type="PIRSR" id="PIRSR601088-2"/>
    </source>
</evidence>
<comment type="similarity">
    <text evidence="1 10">Belongs to the glycosyl hydrolase 4 family.</text>
</comment>
<evidence type="ECO:0000256" key="8">
    <source>
        <dbReference type="PIRSR" id="PIRSR601088-3"/>
    </source>
</evidence>
<feature type="binding site" evidence="8">
    <location>
        <position position="103"/>
    </location>
    <ligand>
        <name>Mn(2+)</name>
        <dbReference type="ChEBI" id="CHEBI:29035"/>
    </ligand>
</feature>
<keyword evidence="8" id="KW-0170">Cobalt</keyword>
<evidence type="ECO:0000256" key="4">
    <source>
        <dbReference type="ARBA" id="ARBA00023027"/>
    </source>
</evidence>
<dbReference type="STRING" id="683260.SAMN05421874_12567"/>
<keyword evidence="6 10" id="KW-0326">Glycosidase</keyword>
<protein>
    <submittedName>
        <fullName evidence="13">Alpha-galactosidase/6-phospho-beta-glucosidase, family 4 of glycosyl hydrolase</fullName>
    </submittedName>
</protein>
<feature type="binding site" evidence="8">
    <location>
        <position position="133"/>
    </location>
    <ligand>
        <name>Mn(2+)</name>
        <dbReference type="ChEBI" id="CHEBI:29035"/>
    </ligand>
</feature>
<dbReference type="GO" id="GO:0016616">
    <property type="term" value="F:oxidoreductase activity, acting on the CH-OH group of donors, NAD or NADP as acceptor"/>
    <property type="evidence" value="ECO:0007669"/>
    <property type="project" value="InterPro"/>
</dbReference>
<feature type="binding site" evidence="7">
    <location>
        <position position="29"/>
    </location>
    <ligand>
        <name>substrate</name>
    </ligand>
</feature>
<evidence type="ECO:0000256" key="1">
    <source>
        <dbReference type="ARBA" id="ARBA00010141"/>
    </source>
</evidence>
<dbReference type="InterPro" id="IPR002731">
    <property type="entry name" value="ATPase_BadF"/>
</dbReference>
<dbReference type="AlphaFoldDB" id="A0A1G9LM66"/>
<feature type="binding site" evidence="7">
    <location>
        <position position="200"/>
    </location>
    <ligand>
        <name>substrate</name>
    </ligand>
</feature>
<dbReference type="SUPFAM" id="SSF51735">
    <property type="entry name" value="NAD(P)-binding Rossmann-fold domains"/>
    <property type="match status" value="1"/>
</dbReference>
<dbReference type="SUPFAM" id="SSF56327">
    <property type="entry name" value="LDH C-terminal domain-like"/>
    <property type="match status" value="1"/>
</dbReference>
<dbReference type="PANTHER" id="PTHR32092:SF5">
    <property type="entry name" value="6-PHOSPHO-BETA-GLUCOSIDASE"/>
    <property type="match status" value="1"/>
</dbReference>
<gene>
    <name evidence="13" type="ORF">SAMN05421874_12567</name>
</gene>
<keyword evidence="8" id="KW-0533">Nickel</keyword>
<keyword evidence="4 10" id="KW-0520">NAD</keyword>
<dbReference type="Proteomes" id="UP000198683">
    <property type="component" value="Unassembled WGS sequence"/>
</dbReference>
<evidence type="ECO:0000256" key="9">
    <source>
        <dbReference type="PIRSR" id="PIRSR601088-4"/>
    </source>
</evidence>
<dbReference type="Pfam" id="PF02056">
    <property type="entry name" value="Glyco_hydro_4"/>
    <property type="match status" value="1"/>
</dbReference>
<evidence type="ECO:0000256" key="6">
    <source>
        <dbReference type="ARBA" id="ARBA00023295"/>
    </source>
</evidence>
<reference evidence="13 14" key="1">
    <citation type="submission" date="2016-10" db="EMBL/GenBank/DDBJ databases">
        <authorList>
            <person name="de Groot N.N."/>
        </authorList>
    </citation>
    <scope>NUCLEOTIDE SEQUENCE [LARGE SCALE GENOMIC DNA]</scope>
    <source>
        <strain evidence="13 14">CGMCC 4.5681</strain>
    </source>
</reference>
<evidence type="ECO:0000313" key="13">
    <source>
        <dbReference type="EMBL" id="SDL63001.1"/>
    </source>
</evidence>
<dbReference type="InterPro" id="IPR043129">
    <property type="entry name" value="ATPase_NBD"/>
</dbReference>
<evidence type="ECO:0000256" key="2">
    <source>
        <dbReference type="ARBA" id="ARBA00022723"/>
    </source>
</evidence>
<dbReference type="Gene3D" id="3.40.50.720">
    <property type="entry name" value="NAD(P)-binding Rossmann-like Domain"/>
    <property type="match status" value="1"/>
</dbReference>
<accession>A0A1G9LM66</accession>
<keyword evidence="14" id="KW-1185">Reference proteome</keyword>
<evidence type="ECO:0000259" key="11">
    <source>
        <dbReference type="Pfam" id="PF01869"/>
    </source>
</evidence>
<comment type="cofactor">
    <cofactor evidence="10">
        <name>NAD(+)</name>
        <dbReference type="ChEBI" id="CHEBI:57540"/>
    </cofactor>
    <text evidence="10">Binds 1 NAD(+) per subunit.</text>
</comment>
<evidence type="ECO:0000256" key="5">
    <source>
        <dbReference type="ARBA" id="ARBA00023211"/>
    </source>
</evidence>
<dbReference type="InterPro" id="IPR022616">
    <property type="entry name" value="Glyco_hydro_4_C"/>
</dbReference>
<name>A0A1G9LM66_9ACTN</name>
<feature type="site" description="Increases basicity of active site Tyr" evidence="9">
    <location>
        <position position="45"/>
    </location>
</feature>
<dbReference type="Gene3D" id="3.30.420.40">
    <property type="match status" value="1"/>
</dbReference>
<dbReference type="GO" id="GO:0004553">
    <property type="term" value="F:hydrolase activity, hydrolyzing O-glycosyl compounds"/>
    <property type="evidence" value="ECO:0007669"/>
    <property type="project" value="InterPro"/>
</dbReference>
<dbReference type="GO" id="GO:0046872">
    <property type="term" value="F:metal ion binding"/>
    <property type="evidence" value="ECO:0007669"/>
    <property type="project" value="UniProtKB-KW"/>
</dbReference>
<dbReference type="EMBL" id="FNFB01000025">
    <property type="protein sequence ID" value="SDL63001.1"/>
    <property type="molecule type" value="Genomic_DNA"/>
</dbReference>
<dbReference type="InterPro" id="IPR036291">
    <property type="entry name" value="NAD(P)-bd_dom_sf"/>
</dbReference>
<proteinExistence type="inferred from homology"/>
<dbReference type="PANTHER" id="PTHR32092">
    <property type="entry name" value="6-PHOSPHO-BETA-GLUCOSIDASE-RELATED"/>
    <property type="match status" value="1"/>
</dbReference>
<sequence length="563" mass="58564">MLATSSVAQGVAGARAVLFQLRVGGQAAREVDETLPLRCGCVGQETTGSGGLAKALRTVPVVLELAETVRQHAPQAWIVDFTNPVDIVTRALLDAGHRAVGLCNVAIGFQRRFAARLGVDPARVTLDHVGLNHLSWERAVRLDSEDVLAALLRDHGEEIAAEVGLRPGLLRRLGVVPSYYLRYFYAHDAVVREQREAPSRAAEVAAMGKQLLELYADPALVTKPELLTRRGGAFYSEAAVALIASLLGDRGDTQVVNVRNDGTLPFLGQEAVIEVPATVTASGATPLPVPPVEPLYAGLIAHVSGADLPVEEEAPARAFAARGFGADVVVRNDTFAPLRAGASARWGVAVVCDAGINAVGVSPTGDVARFPPLGRLSGDWGGGHGLGEEALCRAVRAEDGRGAPTAPAGLVTAYFGTATVEELVLGLHLGQVDGGRLHELAPGALAAARDGDAVALALVERQAEEVTVLAEVCLWRLRLLETPTEVVLGGGLLTSGDPLLVALLAAGFARRAPRAAPTVADAPPVLGAALLGLDRLGAPPEAGTRLRGEYADLGGPVRRCRPA</sequence>
<feature type="binding site" evidence="7">
    <location>
        <position position="83"/>
    </location>
    <ligand>
        <name>substrate</name>
    </ligand>
</feature>
<organism evidence="13 14">
    <name type="scientific">Nonomuraea maritima</name>
    <dbReference type="NCBI Taxonomy" id="683260"/>
    <lineage>
        <taxon>Bacteria</taxon>
        <taxon>Bacillati</taxon>
        <taxon>Actinomycetota</taxon>
        <taxon>Actinomycetes</taxon>
        <taxon>Streptosporangiales</taxon>
        <taxon>Streptosporangiaceae</taxon>
        <taxon>Nonomuraea</taxon>
    </lineage>
</organism>
<dbReference type="Pfam" id="PF11975">
    <property type="entry name" value="Glyco_hydro_4C"/>
    <property type="match status" value="1"/>
</dbReference>
<evidence type="ECO:0000313" key="14">
    <source>
        <dbReference type="Proteomes" id="UP000198683"/>
    </source>
</evidence>
<feature type="domain" description="ATPase BadF/BadG/BcrA/BcrD type" evidence="11">
    <location>
        <begin position="325"/>
        <end position="532"/>
    </location>
</feature>
<dbReference type="InterPro" id="IPR001088">
    <property type="entry name" value="Glyco_hydro_4"/>
</dbReference>
<keyword evidence="3 10" id="KW-0378">Hydrolase</keyword>
<dbReference type="Pfam" id="PF01869">
    <property type="entry name" value="BcrAD_BadFG"/>
    <property type="match status" value="1"/>
</dbReference>
<dbReference type="Gene3D" id="3.90.110.10">
    <property type="entry name" value="Lactate dehydrogenase/glycoside hydrolase, family 4, C-terminal"/>
    <property type="match status" value="1"/>
</dbReference>
<dbReference type="SUPFAM" id="SSF53067">
    <property type="entry name" value="Actin-like ATPase domain"/>
    <property type="match status" value="1"/>
</dbReference>
<feature type="domain" description="Glycosyl hydrolase family 4 C-terminal" evidence="12">
    <location>
        <begin position="129"/>
        <end position="303"/>
    </location>
</feature>
<dbReference type="GO" id="GO:0005975">
    <property type="term" value="P:carbohydrate metabolic process"/>
    <property type="evidence" value="ECO:0007669"/>
    <property type="project" value="InterPro"/>
</dbReference>
<dbReference type="PRINTS" id="PR00732">
    <property type="entry name" value="GLHYDRLASE4"/>
</dbReference>